<feature type="region of interest" description="Disordered" evidence="6">
    <location>
        <begin position="376"/>
        <end position="405"/>
    </location>
</feature>
<accession>A0A8H3EMA0</accession>
<reference evidence="8" key="1">
    <citation type="submission" date="2021-03" db="EMBL/GenBank/DDBJ databases">
        <authorList>
            <person name="Tagirdzhanova G."/>
        </authorList>
    </citation>
    <scope>NUCLEOTIDE SEQUENCE</scope>
</reference>
<dbReference type="GO" id="GO:0005634">
    <property type="term" value="C:nucleus"/>
    <property type="evidence" value="ECO:0007669"/>
    <property type="project" value="TreeGrafter"/>
</dbReference>
<dbReference type="HAMAP" id="MF_01080">
    <property type="entry name" value="TruB_bact"/>
    <property type="match status" value="1"/>
</dbReference>
<evidence type="ECO:0000256" key="4">
    <source>
        <dbReference type="ARBA" id="ARBA00022694"/>
    </source>
</evidence>
<dbReference type="OrthoDB" id="9995526at2759"/>
<dbReference type="EC" id="5.4.99.25" evidence="3"/>
<dbReference type="PANTHER" id="PTHR13767:SF2">
    <property type="entry name" value="PSEUDOURIDYLATE SYNTHASE TRUB1"/>
    <property type="match status" value="1"/>
</dbReference>
<sequence>MIEGVFAINKPASISSAQVIRNLQHHFNPSALFAPWLAAERSSRKVEERTHRNRRKDKRVQVKIGHGGTLDPMATGVLIMGVGKGTKRLQGFLECTKVYEATILFGAATDTYDVQGKVLRRADYGQVTREKVEKALGKFRGKLMQRPPIYSALRVQGKRLYEYAREGKEVPKEIEARPVEVKDLEVVEWMEGGSHTYSFHKEEAEDEAKDLAEKVLHLEESVATSANAVGSESVNGVANTGAKRKRPLDDGDSVVPRKKPELERDGVSPSLMSGGLQSPSRSPEDPPVHPHSQQNLPPPGQGPPAVKLRMTVTSGFYVRSFTHDLGEMMGSLACMCALVRTRQGDFELGKNVLEYENLEKGEDVWGPKVEQLLTDWQRSNQGNDGVADRSVDERRRRRNSSSDAS</sequence>
<dbReference type="Pfam" id="PF01509">
    <property type="entry name" value="TruB_N"/>
    <property type="match status" value="1"/>
</dbReference>
<dbReference type="GO" id="GO:0006400">
    <property type="term" value="P:tRNA modification"/>
    <property type="evidence" value="ECO:0007669"/>
    <property type="project" value="TreeGrafter"/>
</dbReference>
<dbReference type="InterPro" id="IPR002501">
    <property type="entry name" value="PsdUridine_synth_N"/>
</dbReference>
<keyword evidence="4" id="KW-0819">tRNA processing</keyword>
<proteinExistence type="inferred from homology"/>
<keyword evidence="9" id="KW-1185">Reference proteome</keyword>
<evidence type="ECO:0000256" key="3">
    <source>
        <dbReference type="ARBA" id="ARBA00012787"/>
    </source>
</evidence>
<dbReference type="InterPro" id="IPR014780">
    <property type="entry name" value="tRNA_psdUridine_synth_TruB"/>
</dbReference>
<protein>
    <recommendedName>
        <fullName evidence="3">tRNA pseudouridine(55) synthase</fullName>
        <ecNumber evidence="3">5.4.99.25</ecNumber>
    </recommendedName>
</protein>
<evidence type="ECO:0000313" key="9">
    <source>
        <dbReference type="Proteomes" id="UP000664534"/>
    </source>
</evidence>
<evidence type="ECO:0000256" key="6">
    <source>
        <dbReference type="SAM" id="MobiDB-lite"/>
    </source>
</evidence>
<name>A0A8H3EMA0_9LECA</name>
<feature type="domain" description="Pseudouridine synthase II N-terminal" evidence="7">
    <location>
        <begin position="61"/>
        <end position="191"/>
    </location>
</feature>
<comment type="caution">
    <text evidence="8">The sequence shown here is derived from an EMBL/GenBank/DDBJ whole genome shotgun (WGS) entry which is preliminary data.</text>
</comment>
<evidence type="ECO:0000256" key="1">
    <source>
        <dbReference type="ARBA" id="ARBA00001166"/>
    </source>
</evidence>
<evidence type="ECO:0000313" key="8">
    <source>
        <dbReference type="EMBL" id="CAF9908517.1"/>
    </source>
</evidence>
<dbReference type="AlphaFoldDB" id="A0A8H3EMA0"/>
<dbReference type="InterPro" id="IPR020103">
    <property type="entry name" value="PsdUridine_synth_cat_dom_sf"/>
</dbReference>
<organism evidence="8 9">
    <name type="scientific">Imshaugia aleurites</name>
    <dbReference type="NCBI Taxonomy" id="172621"/>
    <lineage>
        <taxon>Eukaryota</taxon>
        <taxon>Fungi</taxon>
        <taxon>Dikarya</taxon>
        <taxon>Ascomycota</taxon>
        <taxon>Pezizomycotina</taxon>
        <taxon>Lecanoromycetes</taxon>
        <taxon>OSLEUM clade</taxon>
        <taxon>Lecanoromycetidae</taxon>
        <taxon>Lecanorales</taxon>
        <taxon>Lecanorineae</taxon>
        <taxon>Parmeliaceae</taxon>
        <taxon>Imshaugia</taxon>
    </lineage>
</organism>
<evidence type="ECO:0000256" key="5">
    <source>
        <dbReference type="ARBA" id="ARBA00023235"/>
    </source>
</evidence>
<dbReference type="Proteomes" id="UP000664534">
    <property type="component" value="Unassembled WGS sequence"/>
</dbReference>
<comment type="catalytic activity">
    <reaction evidence="1">
        <text>a uridine in mRNA = a pseudouridine in mRNA</text>
        <dbReference type="Rhea" id="RHEA:56644"/>
        <dbReference type="Rhea" id="RHEA-COMP:14658"/>
        <dbReference type="Rhea" id="RHEA-COMP:14659"/>
        <dbReference type="ChEBI" id="CHEBI:65314"/>
        <dbReference type="ChEBI" id="CHEBI:65315"/>
    </reaction>
</comment>
<evidence type="ECO:0000256" key="2">
    <source>
        <dbReference type="ARBA" id="ARBA00008999"/>
    </source>
</evidence>
<keyword evidence="5" id="KW-0413">Isomerase</keyword>
<dbReference type="SUPFAM" id="SSF55120">
    <property type="entry name" value="Pseudouridine synthase"/>
    <property type="match status" value="1"/>
</dbReference>
<dbReference type="GO" id="GO:0160148">
    <property type="term" value="F:tRNA pseudouridine(55) synthase activity"/>
    <property type="evidence" value="ECO:0007669"/>
    <property type="project" value="UniProtKB-EC"/>
</dbReference>
<feature type="compositionally biased region" description="Polar residues" evidence="6">
    <location>
        <begin position="227"/>
        <end position="238"/>
    </location>
</feature>
<dbReference type="GO" id="GO:0003723">
    <property type="term" value="F:RNA binding"/>
    <property type="evidence" value="ECO:0007669"/>
    <property type="project" value="InterPro"/>
</dbReference>
<dbReference type="Gene3D" id="3.30.2350.10">
    <property type="entry name" value="Pseudouridine synthase"/>
    <property type="match status" value="1"/>
</dbReference>
<comment type="similarity">
    <text evidence="2">Belongs to the pseudouridine synthase TruB family.</text>
</comment>
<dbReference type="EMBL" id="CAJPDT010000004">
    <property type="protein sequence ID" value="CAF9908517.1"/>
    <property type="molecule type" value="Genomic_DNA"/>
</dbReference>
<feature type="region of interest" description="Disordered" evidence="6">
    <location>
        <begin position="227"/>
        <end position="306"/>
    </location>
</feature>
<dbReference type="FunFam" id="3.30.2350.10:FF:000014">
    <property type="entry name" value="PUS4p Pseudouridine synthase"/>
    <property type="match status" value="1"/>
</dbReference>
<dbReference type="PANTHER" id="PTHR13767">
    <property type="entry name" value="TRNA-PSEUDOURIDINE SYNTHASE"/>
    <property type="match status" value="1"/>
</dbReference>
<dbReference type="GO" id="GO:1990481">
    <property type="term" value="P:mRNA pseudouridine synthesis"/>
    <property type="evidence" value="ECO:0007669"/>
    <property type="project" value="TreeGrafter"/>
</dbReference>
<gene>
    <name evidence="8" type="ORF">IMSHALPRED_006695</name>
</gene>
<evidence type="ECO:0000259" key="7">
    <source>
        <dbReference type="Pfam" id="PF01509"/>
    </source>
</evidence>